<organism evidence="1 2">
    <name type="scientific">Diplocarpon rosae</name>
    <dbReference type="NCBI Taxonomy" id="946125"/>
    <lineage>
        <taxon>Eukaryota</taxon>
        <taxon>Fungi</taxon>
        <taxon>Dikarya</taxon>
        <taxon>Ascomycota</taxon>
        <taxon>Pezizomycotina</taxon>
        <taxon>Leotiomycetes</taxon>
        <taxon>Helotiales</taxon>
        <taxon>Drepanopezizaceae</taxon>
        <taxon>Diplocarpon</taxon>
    </lineage>
</organism>
<gene>
    <name evidence="1" type="ORF">QTJ16_005848</name>
</gene>
<protein>
    <submittedName>
        <fullName evidence="1">Uncharacterized protein</fullName>
    </submittedName>
</protein>
<comment type="caution">
    <text evidence="1">The sequence shown here is derived from an EMBL/GenBank/DDBJ whole genome shotgun (WGS) entry which is preliminary data.</text>
</comment>
<dbReference type="Proteomes" id="UP001285354">
    <property type="component" value="Unassembled WGS sequence"/>
</dbReference>
<accession>A0AAD9SVX3</accession>
<name>A0AAD9SVX3_9HELO</name>
<proteinExistence type="predicted"/>
<dbReference type="AlphaFoldDB" id="A0AAD9SVX3"/>
<reference evidence="1" key="1">
    <citation type="submission" date="2023-06" db="EMBL/GenBank/DDBJ databases">
        <title>Draft genome of Marssonina rosae.</title>
        <authorList>
            <person name="Cheng Q."/>
        </authorList>
    </citation>
    <scope>NUCLEOTIDE SEQUENCE</scope>
    <source>
        <strain evidence="1">R4</strain>
    </source>
</reference>
<evidence type="ECO:0000313" key="2">
    <source>
        <dbReference type="Proteomes" id="UP001285354"/>
    </source>
</evidence>
<keyword evidence="2" id="KW-1185">Reference proteome</keyword>
<evidence type="ECO:0000313" key="1">
    <source>
        <dbReference type="EMBL" id="KAK2624655.1"/>
    </source>
</evidence>
<sequence length="182" mass="19184">MSIWSGCLDKKLSCRASVGGFLPHLVFDTSNTSPPSEAEIYSVAQVAYEKLAEEAACGDKDLRRLVGHANLYDQLLVEINNSLSHSDSESSSDGEEFPAQALPTYPAAAPADATYIYQDQGPGQTQQQGGADGEIGFGAGMVSGMEDLELCRVASRSGSGGCHLLAGCVEVEVAETEIFDDD</sequence>
<dbReference type="EMBL" id="JAUBYV010000009">
    <property type="protein sequence ID" value="KAK2624655.1"/>
    <property type="molecule type" value="Genomic_DNA"/>
</dbReference>